<dbReference type="InterPro" id="IPR036121">
    <property type="entry name" value="ATPase_F1/V1/A1_a/bsu_N_sf"/>
</dbReference>
<sequence>MNQKFEDYLRSTKEVGYTEKVLHSILDVAGLPGARLGEMVLLETGQKGQVSALTKEAVEVLVLSKQEAAVGTRVVRTGRKLAADVGENLLGRTIEVSGRVVSGGDMTGGEWELRDVDITPSGISNRNKITKPISTGVIMVDLMIPLGRGQRELVVGDRKTGKSHFLLQMMVAQAREGNVCVYAAVGKKRTEILKVENYLEKQKVMDKCVIVAASSEDSAGEIYLCPYVGMTISEYFRDRGRDVLLVLDDMTTHAKFYRELSLLSGRFPGRDSYPGDIFHVHSKLVERAGNFKIGNKEVSITCIPVVESVMGDITGYIQTNMMSMTDGHIYFDSDLFYRGRRPAVNPFISVTRVGRQTQQALGRDIARVLFELLNSYEKTQSFLKFGAELGENSRQILAMGDRVLAFFDQPPDSPVPPSLQKLLMASLISGMWAGKDTAKVLEKFAASPELVNAVEEIISRSKSLNELIEEARKQNEKLKILWN</sequence>
<evidence type="ECO:0000256" key="3">
    <source>
        <dbReference type="ARBA" id="ARBA00022448"/>
    </source>
</evidence>
<dbReference type="EMBL" id="LCNV01000035">
    <property type="protein sequence ID" value="KKU63081.1"/>
    <property type="molecule type" value="Genomic_DNA"/>
</dbReference>
<dbReference type="GO" id="GO:0043531">
    <property type="term" value="F:ADP binding"/>
    <property type="evidence" value="ECO:0007669"/>
    <property type="project" value="TreeGrafter"/>
</dbReference>
<dbReference type="AlphaFoldDB" id="A0A0G1S149"/>
<comment type="subunit">
    <text evidence="11">F-type ATPases have 2 components, CF(1) - the catalytic core - and CF(0) - the membrane proton channel. CF(1) has five subunits: alpha(3), beta(3), gamma(1), delta(1), epsilon(1). CF(0) has four main subunits: a(1), b(1), b'(1) and c(9-12).</text>
</comment>
<dbReference type="Pfam" id="PF00306">
    <property type="entry name" value="ATP-synt_ab_C"/>
    <property type="match status" value="1"/>
</dbReference>
<dbReference type="Gene3D" id="3.40.50.12240">
    <property type="match status" value="1"/>
</dbReference>
<dbReference type="InterPro" id="IPR005294">
    <property type="entry name" value="ATP_synth_F1_asu"/>
</dbReference>
<keyword evidence="12" id="KW-0175">Coiled coil</keyword>
<dbReference type="InterPro" id="IPR000194">
    <property type="entry name" value="ATPase_F1/V1/A1_a/bsu_nucl-bd"/>
</dbReference>
<evidence type="ECO:0000256" key="1">
    <source>
        <dbReference type="ARBA" id="ARBA00004370"/>
    </source>
</evidence>
<dbReference type="GO" id="GO:0005524">
    <property type="term" value="F:ATP binding"/>
    <property type="evidence" value="ECO:0007669"/>
    <property type="project" value="UniProtKB-KW"/>
</dbReference>
<dbReference type="InterPro" id="IPR027417">
    <property type="entry name" value="P-loop_NTPase"/>
</dbReference>
<keyword evidence="3" id="KW-0813">Transport</keyword>
<evidence type="ECO:0000256" key="5">
    <source>
        <dbReference type="ARBA" id="ARBA00022781"/>
    </source>
</evidence>
<dbReference type="GO" id="GO:0046933">
    <property type="term" value="F:proton-transporting ATP synthase activity, rotational mechanism"/>
    <property type="evidence" value="ECO:0007669"/>
    <property type="project" value="InterPro"/>
</dbReference>
<evidence type="ECO:0000256" key="4">
    <source>
        <dbReference type="ARBA" id="ARBA00022741"/>
    </source>
</evidence>
<dbReference type="PANTHER" id="PTHR48082">
    <property type="entry name" value="ATP SYNTHASE SUBUNIT ALPHA, MITOCHONDRIAL"/>
    <property type="match status" value="1"/>
</dbReference>
<name>A0A0G1S149_9BACT</name>
<keyword evidence="10" id="KW-0066">ATP synthesis</keyword>
<dbReference type="SUPFAM" id="SSF47917">
    <property type="entry name" value="C-terminal domain of alpha and beta subunits of F1 ATP synthase"/>
    <property type="match status" value="1"/>
</dbReference>
<keyword evidence="6" id="KW-0067">ATP-binding</keyword>
<evidence type="ECO:0000256" key="2">
    <source>
        <dbReference type="ARBA" id="ARBA00008936"/>
    </source>
</evidence>
<keyword evidence="8" id="KW-0472">Membrane</keyword>
<dbReference type="Pfam" id="PF00006">
    <property type="entry name" value="ATP-synt_ab"/>
    <property type="match status" value="1"/>
</dbReference>
<dbReference type="SUPFAM" id="SSF50615">
    <property type="entry name" value="N-terminal domain of alpha and beta subunits of F1 ATP synthase"/>
    <property type="match status" value="1"/>
</dbReference>
<evidence type="ECO:0000256" key="7">
    <source>
        <dbReference type="ARBA" id="ARBA00023065"/>
    </source>
</evidence>
<evidence type="ECO:0000256" key="10">
    <source>
        <dbReference type="ARBA" id="ARBA00023310"/>
    </source>
</evidence>
<evidence type="ECO:0000256" key="11">
    <source>
        <dbReference type="ARBA" id="ARBA00026013"/>
    </source>
</evidence>
<evidence type="ECO:0000256" key="8">
    <source>
        <dbReference type="ARBA" id="ARBA00023136"/>
    </source>
</evidence>
<dbReference type="PANTHER" id="PTHR48082:SF2">
    <property type="entry name" value="ATP SYNTHASE SUBUNIT ALPHA, MITOCHONDRIAL"/>
    <property type="match status" value="1"/>
</dbReference>
<evidence type="ECO:0000256" key="6">
    <source>
        <dbReference type="ARBA" id="ARBA00022840"/>
    </source>
</evidence>
<dbReference type="GO" id="GO:0045259">
    <property type="term" value="C:proton-transporting ATP synthase complex"/>
    <property type="evidence" value="ECO:0007669"/>
    <property type="project" value="UniProtKB-KW"/>
</dbReference>
<feature type="domain" description="ATP synthase alpha subunit C-terminal" evidence="14">
    <location>
        <begin position="369"/>
        <end position="451"/>
    </location>
</feature>
<dbReference type="FunFam" id="3.40.50.300:FF:002432">
    <property type="entry name" value="ATP synthase subunit alpha, mitochondrial"/>
    <property type="match status" value="1"/>
</dbReference>
<keyword evidence="4" id="KW-0547">Nucleotide-binding</keyword>
<accession>A0A0G1S149</accession>
<comment type="subcellular location">
    <subcellularLocation>
        <location evidence="1">Membrane</location>
    </subcellularLocation>
</comment>
<keyword evidence="5" id="KW-0375">Hydrogen ion transport</keyword>
<dbReference type="SUPFAM" id="SSF52540">
    <property type="entry name" value="P-loop containing nucleoside triphosphate hydrolases"/>
    <property type="match status" value="1"/>
</dbReference>
<gene>
    <name evidence="15" type="ORF">UX87_C0035G0004</name>
</gene>
<organism evidence="15 16">
    <name type="scientific">Candidatus Amesbacteria bacterium GW2011_GWA1_47_16</name>
    <dbReference type="NCBI Taxonomy" id="1618353"/>
    <lineage>
        <taxon>Bacteria</taxon>
        <taxon>Candidatus Amesiibacteriota</taxon>
    </lineage>
</organism>
<proteinExistence type="inferred from homology"/>
<keyword evidence="7" id="KW-0406">Ion transport</keyword>
<comment type="caution">
    <text evidence="15">The sequence shown here is derived from an EMBL/GenBank/DDBJ whole genome shotgun (WGS) entry which is preliminary data.</text>
</comment>
<feature type="coiled-coil region" evidence="12">
    <location>
        <begin position="454"/>
        <end position="481"/>
    </location>
</feature>
<evidence type="ECO:0000256" key="9">
    <source>
        <dbReference type="ARBA" id="ARBA00023196"/>
    </source>
</evidence>
<feature type="domain" description="ATPase F1/V1/A1 complex alpha/beta subunit nucleotide-binding" evidence="13">
    <location>
        <begin position="136"/>
        <end position="350"/>
    </location>
</feature>
<protein>
    <submittedName>
        <fullName evidence="15">ATP synthase subunit alpha</fullName>
    </submittedName>
</protein>
<evidence type="ECO:0000313" key="16">
    <source>
        <dbReference type="Proteomes" id="UP000034364"/>
    </source>
</evidence>
<dbReference type="Proteomes" id="UP000034364">
    <property type="component" value="Unassembled WGS sequence"/>
</dbReference>
<reference evidence="15 16" key="1">
    <citation type="journal article" date="2015" name="Nature">
        <title>rRNA introns, odd ribosomes, and small enigmatic genomes across a large radiation of phyla.</title>
        <authorList>
            <person name="Brown C.T."/>
            <person name="Hug L.A."/>
            <person name="Thomas B.C."/>
            <person name="Sharon I."/>
            <person name="Castelle C.J."/>
            <person name="Singh A."/>
            <person name="Wilkins M.J."/>
            <person name="Williams K.H."/>
            <person name="Banfield J.F."/>
        </authorList>
    </citation>
    <scope>NUCLEOTIDE SEQUENCE [LARGE SCALE GENOMIC DNA]</scope>
</reference>
<evidence type="ECO:0000256" key="12">
    <source>
        <dbReference type="SAM" id="Coils"/>
    </source>
</evidence>
<evidence type="ECO:0000259" key="13">
    <source>
        <dbReference type="Pfam" id="PF00006"/>
    </source>
</evidence>
<dbReference type="InterPro" id="IPR000793">
    <property type="entry name" value="ATP_synth_asu_C"/>
</dbReference>
<evidence type="ECO:0000313" key="15">
    <source>
        <dbReference type="EMBL" id="KKU63081.1"/>
    </source>
</evidence>
<comment type="similarity">
    <text evidence="2">Belongs to the ATPase alpha/beta chains family.</text>
</comment>
<keyword evidence="9" id="KW-0139">CF(1)</keyword>
<evidence type="ECO:0000259" key="14">
    <source>
        <dbReference type="Pfam" id="PF00306"/>
    </source>
</evidence>